<evidence type="ECO:0000313" key="1">
    <source>
        <dbReference type="EMBL" id="JAH86762.1"/>
    </source>
</evidence>
<proteinExistence type="predicted"/>
<dbReference type="AlphaFoldDB" id="A0A0E9W8U5"/>
<protein>
    <submittedName>
        <fullName evidence="1">Uncharacterized protein</fullName>
    </submittedName>
</protein>
<organism evidence="1">
    <name type="scientific">Anguilla anguilla</name>
    <name type="common">European freshwater eel</name>
    <name type="synonym">Muraena anguilla</name>
    <dbReference type="NCBI Taxonomy" id="7936"/>
    <lineage>
        <taxon>Eukaryota</taxon>
        <taxon>Metazoa</taxon>
        <taxon>Chordata</taxon>
        <taxon>Craniata</taxon>
        <taxon>Vertebrata</taxon>
        <taxon>Euteleostomi</taxon>
        <taxon>Actinopterygii</taxon>
        <taxon>Neopterygii</taxon>
        <taxon>Teleostei</taxon>
        <taxon>Anguilliformes</taxon>
        <taxon>Anguillidae</taxon>
        <taxon>Anguilla</taxon>
    </lineage>
</organism>
<dbReference type="EMBL" id="GBXM01021815">
    <property type="protein sequence ID" value="JAH86762.1"/>
    <property type="molecule type" value="Transcribed_RNA"/>
</dbReference>
<reference evidence="1" key="2">
    <citation type="journal article" date="2015" name="Fish Shellfish Immunol.">
        <title>Early steps in the European eel (Anguilla anguilla)-Vibrio vulnificus interaction in the gills: Role of the RtxA13 toxin.</title>
        <authorList>
            <person name="Callol A."/>
            <person name="Pajuelo D."/>
            <person name="Ebbesson L."/>
            <person name="Teles M."/>
            <person name="MacKenzie S."/>
            <person name="Amaro C."/>
        </authorList>
    </citation>
    <scope>NUCLEOTIDE SEQUENCE</scope>
</reference>
<sequence length="34" mass="4086">MRKQERGIDSWSWTASEQICRRCLSKATRNFPEN</sequence>
<accession>A0A0E9W8U5</accession>
<reference evidence="1" key="1">
    <citation type="submission" date="2014-11" db="EMBL/GenBank/DDBJ databases">
        <authorList>
            <person name="Amaro Gonzalez C."/>
        </authorList>
    </citation>
    <scope>NUCLEOTIDE SEQUENCE</scope>
</reference>
<name>A0A0E9W8U5_ANGAN</name>